<gene>
    <name evidence="2" type="ORF">PF005_g33385</name>
    <name evidence="1" type="ORF">PF007_g26483</name>
</gene>
<sequence length="48" mass="5353">RLASFIKTSAHYEDYDGEDGEDGRLQAMTDLQGCPDFMKIRVLMSALG</sequence>
<evidence type="ECO:0000313" key="4">
    <source>
        <dbReference type="Proteomes" id="UP000441208"/>
    </source>
</evidence>
<name>A0A6A3QAJ9_9STRA</name>
<evidence type="ECO:0000313" key="1">
    <source>
        <dbReference type="EMBL" id="KAE9071633.1"/>
    </source>
</evidence>
<reference evidence="3 4" key="1">
    <citation type="submission" date="2018-08" db="EMBL/GenBank/DDBJ databases">
        <title>Genomic investigation of the strawberry pathogen Phytophthora fragariae indicates pathogenicity is determined by transcriptional variation in three key races.</title>
        <authorList>
            <person name="Adams T.M."/>
            <person name="Armitage A.D."/>
            <person name="Sobczyk M.K."/>
            <person name="Bates H.J."/>
            <person name="Dunwell J.M."/>
            <person name="Nellist C.F."/>
            <person name="Harrison R.J."/>
        </authorList>
    </citation>
    <scope>NUCLEOTIDE SEQUENCE [LARGE SCALE GENOMIC DNA]</scope>
    <source>
        <strain evidence="2 3">NOV-27</strain>
        <strain evidence="1 4">NOV-71</strain>
    </source>
</reference>
<evidence type="ECO:0000313" key="3">
    <source>
        <dbReference type="Proteomes" id="UP000433483"/>
    </source>
</evidence>
<evidence type="ECO:0000313" key="2">
    <source>
        <dbReference type="EMBL" id="KAE9154640.1"/>
    </source>
</evidence>
<dbReference type="EMBL" id="QXGB01010699">
    <property type="protein sequence ID" value="KAE9154640.1"/>
    <property type="molecule type" value="Genomic_DNA"/>
</dbReference>
<keyword evidence="3" id="KW-1185">Reference proteome</keyword>
<accession>A0A6A3QAJ9</accession>
<feature type="non-terminal residue" evidence="1">
    <location>
        <position position="1"/>
    </location>
</feature>
<dbReference type="EMBL" id="QXFZ01003058">
    <property type="protein sequence ID" value="KAE9071633.1"/>
    <property type="molecule type" value="Genomic_DNA"/>
</dbReference>
<dbReference type="Proteomes" id="UP000441208">
    <property type="component" value="Unassembled WGS sequence"/>
</dbReference>
<organism evidence="1 4">
    <name type="scientific">Phytophthora fragariae</name>
    <dbReference type="NCBI Taxonomy" id="53985"/>
    <lineage>
        <taxon>Eukaryota</taxon>
        <taxon>Sar</taxon>
        <taxon>Stramenopiles</taxon>
        <taxon>Oomycota</taxon>
        <taxon>Peronosporomycetes</taxon>
        <taxon>Peronosporales</taxon>
        <taxon>Peronosporaceae</taxon>
        <taxon>Phytophthora</taxon>
    </lineage>
</organism>
<dbReference type="Proteomes" id="UP000433483">
    <property type="component" value="Unassembled WGS sequence"/>
</dbReference>
<comment type="caution">
    <text evidence="1">The sequence shown here is derived from an EMBL/GenBank/DDBJ whole genome shotgun (WGS) entry which is preliminary data.</text>
</comment>
<proteinExistence type="predicted"/>
<protein>
    <submittedName>
        <fullName evidence="1">Uncharacterized protein</fullName>
    </submittedName>
</protein>
<dbReference type="AlphaFoldDB" id="A0A6A3QAJ9"/>